<sequence>MENGKEEMMSREPVSQPANTAGDTIRQSLDEAMFKLLNFQAQHGADQNTTMIMLALMNLLGIVNCMNRILPEGQRVRGTDNLAAQISGMLGGAAPPPGFFQGPQGPPGGPGGIDPAMLAALAGMLGGPRGPEGPGEPGNRPGLDPALLGALASMLGGPGGGGANPAALMAMLANMMGPRRPPEGQRPKESQAKEEKRINRKKSPNKAMKP</sequence>
<evidence type="ECO:0000256" key="1">
    <source>
        <dbReference type="SAM" id="MobiDB-lite"/>
    </source>
</evidence>
<feature type="compositionally biased region" description="Gly residues" evidence="1">
    <location>
        <begin position="125"/>
        <end position="136"/>
    </location>
</feature>
<feature type="compositionally biased region" description="Basic and acidic residues" evidence="1">
    <location>
        <begin position="180"/>
        <end position="197"/>
    </location>
</feature>
<protein>
    <submittedName>
        <fullName evidence="2">Uncharacterized protein</fullName>
    </submittedName>
</protein>
<dbReference type="AlphaFoldDB" id="A0A2C6MGX1"/>
<dbReference type="EMBL" id="AWQQ01000046">
    <property type="protein sequence ID" value="PHJ38723.1"/>
    <property type="molecule type" value="Genomic_DNA"/>
</dbReference>
<accession>A0A2C6MGX1</accession>
<name>A0A2C6MGX1_9FIRM</name>
<keyword evidence="3" id="KW-1185">Reference proteome</keyword>
<evidence type="ECO:0000313" key="2">
    <source>
        <dbReference type="EMBL" id="PHJ38723.1"/>
    </source>
</evidence>
<comment type="caution">
    <text evidence="2">The sequence shown here is derived from an EMBL/GenBank/DDBJ whole genome shotgun (WGS) entry which is preliminary data.</text>
</comment>
<dbReference type="OrthoDB" id="1786907at2"/>
<feature type="region of interest" description="Disordered" evidence="1">
    <location>
        <begin position="172"/>
        <end position="210"/>
    </location>
</feature>
<feature type="compositionally biased region" description="Basic and acidic residues" evidence="1">
    <location>
        <begin position="1"/>
        <end position="10"/>
    </location>
</feature>
<feature type="region of interest" description="Disordered" evidence="1">
    <location>
        <begin position="1"/>
        <end position="21"/>
    </location>
</feature>
<evidence type="ECO:0000313" key="3">
    <source>
        <dbReference type="Proteomes" id="UP000222564"/>
    </source>
</evidence>
<proteinExistence type="predicted"/>
<organism evidence="2 3">
    <name type="scientific">Desulforamulus profundi</name>
    <dbReference type="NCBI Taxonomy" id="1383067"/>
    <lineage>
        <taxon>Bacteria</taxon>
        <taxon>Bacillati</taxon>
        <taxon>Bacillota</taxon>
        <taxon>Clostridia</taxon>
        <taxon>Eubacteriales</taxon>
        <taxon>Peptococcaceae</taxon>
        <taxon>Desulforamulus</taxon>
    </lineage>
</organism>
<reference evidence="2 3" key="1">
    <citation type="submission" date="2013-09" db="EMBL/GenBank/DDBJ databases">
        <title>Biodegradation of hydrocarbons in the deep terrestrial subsurface : characterization of a microbial consortium composed of two Desulfotomaculum species originating from a deep geological formation.</title>
        <authorList>
            <person name="Aullo T."/>
            <person name="Berlendis S."/>
            <person name="Lascourreges J.-F."/>
            <person name="Dessort D."/>
            <person name="Saint-Laurent S."/>
            <person name="Schraauwers B."/>
            <person name="Mas J."/>
            <person name="Magot M."/>
            <person name="Ranchou-Peyruse A."/>
        </authorList>
    </citation>
    <scope>NUCLEOTIDE SEQUENCE [LARGE SCALE GENOMIC DNA]</scope>
    <source>
        <strain evidence="2 3">Bs107</strain>
    </source>
</reference>
<dbReference type="Proteomes" id="UP000222564">
    <property type="component" value="Unassembled WGS sequence"/>
</dbReference>
<dbReference type="RefSeq" id="WP_099082745.1">
    <property type="nucleotide sequence ID" value="NZ_AWQQ01000046.1"/>
</dbReference>
<feature type="region of interest" description="Disordered" evidence="1">
    <location>
        <begin position="125"/>
        <end position="145"/>
    </location>
</feature>
<feature type="compositionally biased region" description="Basic residues" evidence="1">
    <location>
        <begin position="198"/>
        <end position="210"/>
    </location>
</feature>
<gene>
    <name evidence="2" type="ORF">P378_07980</name>
</gene>